<sequence>MTASWKTVYEGQHEGRAVTVRESNDGTFKVLTKQTVHDEGIAYQDGHTFVHVSPASVGEQVESEVNSRESLREALKELHFTPNSVDTICQGLA</sequence>
<gene>
    <name evidence="1" type="ORF">VI08_10265</name>
</gene>
<dbReference type="AlphaFoldDB" id="A0A0F3KRF2"/>
<evidence type="ECO:0000313" key="2">
    <source>
        <dbReference type="Proteomes" id="UP000033651"/>
    </source>
</evidence>
<proteinExistence type="predicted"/>
<dbReference type="Proteomes" id="UP000033651">
    <property type="component" value="Unassembled WGS sequence"/>
</dbReference>
<evidence type="ECO:0000313" key="1">
    <source>
        <dbReference type="EMBL" id="KJV33746.1"/>
    </source>
</evidence>
<keyword evidence="2" id="KW-1185">Reference proteome</keyword>
<name>A0A0F3KRF2_9GAMM</name>
<dbReference type="OrthoDB" id="5955761at2"/>
<reference evidence="1 2" key="1">
    <citation type="submission" date="2015-03" db="EMBL/GenBank/DDBJ databases">
        <title>Draft genome sequence of Luteibacter yeojuensis strain SU11.</title>
        <authorList>
            <person name="Sulaiman J."/>
            <person name="Priya K."/>
            <person name="Chan K.-G."/>
        </authorList>
    </citation>
    <scope>NUCLEOTIDE SEQUENCE [LARGE SCALE GENOMIC DNA]</scope>
    <source>
        <strain evidence="1 2">SU11</strain>
    </source>
</reference>
<comment type="caution">
    <text evidence="1">The sequence shown here is derived from an EMBL/GenBank/DDBJ whole genome shotgun (WGS) entry which is preliminary data.</text>
</comment>
<dbReference type="RefSeq" id="WP_045829491.1">
    <property type="nucleotide sequence ID" value="NZ_JZRB01000021.1"/>
</dbReference>
<dbReference type="EMBL" id="JZRB01000021">
    <property type="protein sequence ID" value="KJV33746.1"/>
    <property type="molecule type" value="Genomic_DNA"/>
</dbReference>
<organism evidence="1 2">
    <name type="scientific">Luteibacter yeojuensis</name>
    <dbReference type="NCBI Taxonomy" id="345309"/>
    <lineage>
        <taxon>Bacteria</taxon>
        <taxon>Pseudomonadati</taxon>
        <taxon>Pseudomonadota</taxon>
        <taxon>Gammaproteobacteria</taxon>
        <taxon>Lysobacterales</taxon>
        <taxon>Rhodanobacteraceae</taxon>
        <taxon>Luteibacter</taxon>
    </lineage>
</organism>
<accession>A0A0F3KRF2</accession>
<dbReference type="PATRIC" id="fig|345309.4.peg.1390"/>
<protein>
    <submittedName>
        <fullName evidence="1">Uncharacterized protein</fullName>
    </submittedName>
</protein>